<evidence type="ECO:0000259" key="1">
    <source>
        <dbReference type="Pfam" id="PF13193"/>
    </source>
</evidence>
<proteinExistence type="predicted"/>
<feature type="non-terminal residue" evidence="2">
    <location>
        <position position="1"/>
    </location>
</feature>
<dbReference type="Gene3D" id="3.30.300.30">
    <property type="match status" value="1"/>
</dbReference>
<dbReference type="InterPro" id="IPR025110">
    <property type="entry name" value="AMP-bd_C"/>
</dbReference>
<reference evidence="2" key="1">
    <citation type="journal article" date="2014" name="Front. Microbiol.">
        <title>High frequency of phylogenetically diverse reductive dehalogenase-homologous genes in deep subseafloor sedimentary metagenomes.</title>
        <authorList>
            <person name="Kawai M."/>
            <person name="Futagami T."/>
            <person name="Toyoda A."/>
            <person name="Takaki Y."/>
            <person name="Nishi S."/>
            <person name="Hori S."/>
            <person name="Arai W."/>
            <person name="Tsubouchi T."/>
            <person name="Morono Y."/>
            <person name="Uchiyama I."/>
            <person name="Ito T."/>
            <person name="Fujiyama A."/>
            <person name="Inagaki F."/>
            <person name="Takami H."/>
        </authorList>
    </citation>
    <scope>NUCLEOTIDE SEQUENCE</scope>
    <source>
        <strain evidence="2">Expedition CK06-06</strain>
    </source>
</reference>
<organism evidence="2">
    <name type="scientific">marine sediment metagenome</name>
    <dbReference type="NCBI Taxonomy" id="412755"/>
    <lineage>
        <taxon>unclassified sequences</taxon>
        <taxon>metagenomes</taxon>
        <taxon>ecological metagenomes</taxon>
    </lineage>
</organism>
<accession>X0ZNM3</accession>
<protein>
    <recommendedName>
        <fullName evidence="1">AMP-binding enzyme C-terminal domain-containing protein</fullName>
    </recommendedName>
</protein>
<dbReference type="Pfam" id="PF13193">
    <property type="entry name" value="AMP-binding_C"/>
    <property type="match status" value="1"/>
</dbReference>
<feature type="domain" description="AMP-binding enzyme C-terminal" evidence="1">
    <location>
        <begin position="3"/>
        <end position="50"/>
    </location>
</feature>
<dbReference type="InterPro" id="IPR045851">
    <property type="entry name" value="AMP-bd_C_sf"/>
</dbReference>
<dbReference type="AlphaFoldDB" id="X0ZNM3"/>
<name>X0ZNM3_9ZZZZ</name>
<evidence type="ECO:0000313" key="2">
    <source>
        <dbReference type="EMBL" id="GAG70989.1"/>
    </source>
</evidence>
<comment type="caution">
    <text evidence="2">The sequence shown here is derived from an EMBL/GenBank/DDBJ whole genome shotgun (WGS) entry which is preliminary data.</text>
</comment>
<sequence>LRLFIILKPEFKGQISEQNIIDWVAKRISAYKKIHEVGFVDTIPKSGSSKTLQRELIEQEKKKLGLK</sequence>
<gene>
    <name evidence="2" type="ORF">S01H4_15682</name>
</gene>
<dbReference type="EMBL" id="BART01006871">
    <property type="protein sequence ID" value="GAG70989.1"/>
    <property type="molecule type" value="Genomic_DNA"/>
</dbReference>
<dbReference type="SUPFAM" id="SSF56801">
    <property type="entry name" value="Acetyl-CoA synthetase-like"/>
    <property type="match status" value="1"/>
</dbReference>